<dbReference type="EMBL" id="KL142371">
    <property type="protein sequence ID" value="KDR81308.1"/>
    <property type="molecule type" value="Genomic_DNA"/>
</dbReference>
<gene>
    <name evidence="3" type="ORF">GALMADRAFT_241810</name>
</gene>
<evidence type="ECO:0000256" key="1">
    <source>
        <dbReference type="SAM" id="MobiDB-lite"/>
    </source>
</evidence>
<accession>A0A067TQQ7</accession>
<dbReference type="AlphaFoldDB" id="A0A067TQQ7"/>
<proteinExistence type="predicted"/>
<feature type="compositionally biased region" description="Basic residues" evidence="1">
    <location>
        <begin position="1"/>
        <end position="13"/>
    </location>
</feature>
<evidence type="ECO:0000256" key="2">
    <source>
        <dbReference type="SAM" id="Phobius"/>
    </source>
</evidence>
<organism evidence="3 4">
    <name type="scientific">Galerina marginata (strain CBS 339.88)</name>
    <dbReference type="NCBI Taxonomy" id="685588"/>
    <lineage>
        <taxon>Eukaryota</taxon>
        <taxon>Fungi</taxon>
        <taxon>Dikarya</taxon>
        <taxon>Basidiomycota</taxon>
        <taxon>Agaricomycotina</taxon>
        <taxon>Agaricomycetes</taxon>
        <taxon>Agaricomycetidae</taxon>
        <taxon>Agaricales</taxon>
        <taxon>Agaricineae</taxon>
        <taxon>Strophariaceae</taxon>
        <taxon>Galerina</taxon>
    </lineage>
</organism>
<dbReference type="HOGENOM" id="CLU_2386320_0_0_1"/>
<keyword evidence="4" id="KW-1185">Reference proteome</keyword>
<keyword evidence="2" id="KW-0812">Transmembrane</keyword>
<sequence length="94" mass="10590">MQTRTRRRRKRRDGSRAGPVGGGGAWIGKIPFFTPSQVISRPRFIKVVLVAIVGQVGSYIEVHVFAVSFLNLRVLDDDILEYESVDERKKADFG</sequence>
<reference evidence="4" key="1">
    <citation type="journal article" date="2014" name="Proc. Natl. Acad. Sci. U.S.A.">
        <title>Extensive sampling of basidiomycete genomes demonstrates inadequacy of the white-rot/brown-rot paradigm for wood decay fungi.</title>
        <authorList>
            <person name="Riley R."/>
            <person name="Salamov A.A."/>
            <person name="Brown D.W."/>
            <person name="Nagy L.G."/>
            <person name="Floudas D."/>
            <person name="Held B.W."/>
            <person name="Levasseur A."/>
            <person name="Lombard V."/>
            <person name="Morin E."/>
            <person name="Otillar R."/>
            <person name="Lindquist E.A."/>
            <person name="Sun H."/>
            <person name="LaButti K.M."/>
            <person name="Schmutz J."/>
            <person name="Jabbour D."/>
            <person name="Luo H."/>
            <person name="Baker S.E."/>
            <person name="Pisabarro A.G."/>
            <person name="Walton J.D."/>
            <person name="Blanchette R.A."/>
            <person name="Henrissat B."/>
            <person name="Martin F."/>
            <person name="Cullen D."/>
            <person name="Hibbett D.S."/>
            <person name="Grigoriev I.V."/>
        </authorList>
    </citation>
    <scope>NUCLEOTIDE SEQUENCE [LARGE SCALE GENOMIC DNA]</scope>
    <source>
        <strain evidence="4">CBS 339.88</strain>
    </source>
</reference>
<feature type="region of interest" description="Disordered" evidence="1">
    <location>
        <begin position="1"/>
        <end position="23"/>
    </location>
</feature>
<feature type="transmembrane region" description="Helical" evidence="2">
    <location>
        <begin position="47"/>
        <end position="70"/>
    </location>
</feature>
<dbReference type="Proteomes" id="UP000027222">
    <property type="component" value="Unassembled WGS sequence"/>
</dbReference>
<keyword evidence="2" id="KW-1133">Transmembrane helix</keyword>
<evidence type="ECO:0000313" key="4">
    <source>
        <dbReference type="Proteomes" id="UP000027222"/>
    </source>
</evidence>
<protein>
    <submittedName>
        <fullName evidence="3">Uncharacterized protein</fullName>
    </submittedName>
</protein>
<name>A0A067TQQ7_GALM3</name>
<keyword evidence="2" id="KW-0472">Membrane</keyword>
<evidence type="ECO:0000313" key="3">
    <source>
        <dbReference type="EMBL" id="KDR81308.1"/>
    </source>
</evidence>